<dbReference type="EMBL" id="CP001999">
    <property type="protein sequence ID" value="ADG93053.1"/>
    <property type="molecule type" value="Genomic_DNA"/>
</dbReference>
<dbReference type="InterPro" id="IPR012902">
    <property type="entry name" value="N_methyl_site"/>
</dbReference>
<gene>
    <name evidence="2" type="ordered locus">Arnit_1395</name>
</gene>
<keyword evidence="1" id="KW-0812">Transmembrane</keyword>
<evidence type="ECO:0008006" key="4">
    <source>
        <dbReference type="Google" id="ProtNLM"/>
    </source>
</evidence>
<sequence length="153" mass="17345" precursor="true">MKKAFSLLEIIVVVLIVGLLGAFAINKYFYSVDKSNQFKIKSEVALINEAITRTYSNQVLLGNSTFTLDRLDDASINTASESLFIGYNEYILLDIVILSTSEDKKELGKWIKTSQTSYKVYLSKDKAITFKFDNDEGTFACKKSDEICKEFMK</sequence>
<dbReference type="Gene3D" id="3.30.700.10">
    <property type="entry name" value="Glycoprotein, Type 4 Pilin"/>
    <property type="match status" value="1"/>
</dbReference>
<evidence type="ECO:0000313" key="2">
    <source>
        <dbReference type="EMBL" id="ADG93053.1"/>
    </source>
</evidence>
<feature type="transmembrane region" description="Helical" evidence="1">
    <location>
        <begin position="7"/>
        <end position="30"/>
    </location>
</feature>
<dbReference type="STRING" id="572480.Arnit_1395"/>
<dbReference type="eggNOG" id="COG2165">
    <property type="taxonomic scope" value="Bacteria"/>
</dbReference>
<dbReference type="KEGG" id="ant:Arnit_1395"/>
<evidence type="ECO:0000256" key="1">
    <source>
        <dbReference type="SAM" id="Phobius"/>
    </source>
</evidence>
<dbReference type="HOGENOM" id="CLU_1709488_0_0_7"/>
<protein>
    <recommendedName>
        <fullName evidence="4">Prepilin-type N-terminal cleavage/methylation domain-containing protein</fullName>
    </recommendedName>
</protein>
<organism evidence="2 3">
    <name type="scientific">Arcobacter nitrofigilis (strain ATCC 33309 / DSM 7299 / CCUG 15893 / LMG 7604 / NCTC 12251 / CI)</name>
    <name type="common">Campylobacter nitrofigilis</name>
    <dbReference type="NCBI Taxonomy" id="572480"/>
    <lineage>
        <taxon>Bacteria</taxon>
        <taxon>Pseudomonadati</taxon>
        <taxon>Campylobacterota</taxon>
        <taxon>Epsilonproteobacteria</taxon>
        <taxon>Campylobacterales</taxon>
        <taxon>Arcobacteraceae</taxon>
        <taxon>Arcobacter</taxon>
    </lineage>
</organism>
<dbReference type="NCBIfam" id="TIGR02532">
    <property type="entry name" value="IV_pilin_GFxxxE"/>
    <property type="match status" value="1"/>
</dbReference>
<reference evidence="2 3" key="1">
    <citation type="journal article" date="2010" name="Stand. Genomic Sci.">
        <title>Complete genome sequence of Arcobacter nitrofigilis type strain (CI).</title>
        <authorList>
            <person name="Pati A."/>
            <person name="Gronow S."/>
            <person name="Lapidus A."/>
            <person name="Copeland A."/>
            <person name="Glavina Del Rio T."/>
            <person name="Nolan M."/>
            <person name="Lucas S."/>
            <person name="Tice H."/>
            <person name="Cheng J.F."/>
            <person name="Han C."/>
            <person name="Chertkov O."/>
            <person name="Bruce D."/>
            <person name="Tapia R."/>
            <person name="Goodwin L."/>
            <person name="Pitluck S."/>
            <person name="Liolios K."/>
            <person name="Ivanova N."/>
            <person name="Mavromatis K."/>
            <person name="Chen A."/>
            <person name="Palaniappan K."/>
            <person name="Land M."/>
            <person name="Hauser L."/>
            <person name="Chang Y.J."/>
            <person name="Jeffries C.D."/>
            <person name="Detter J.C."/>
            <person name="Rohde M."/>
            <person name="Goker M."/>
            <person name="Bristow J."/>
            <person name="Eisen J.A."/>
            <person name="Markowitz V."/>
            <person name="Hugenholtz P."/>
            <person name="Klenk H.P."/>
            <person name="Kyrpides N.C."/>
        </authorList>
    </citation>
    <scope>NUCLEOTIDE SEQUENCE [LARGE SCALE GENOMIC DNA]</scope>
    <source>
        <strain evidence="3">ATCC 33309 / DSM 7299 / CCUG 15893 / LMG 7604 / NCTC 12251 / CI</strain>
    </source>
</reference>
<dbReference type="Proteomes" id="UP000000939">
    <property type="component" value="Chromosome"/>
</dbReference>
<dbReference type="OrthoDB" id="5347197at2"/>
<accession>D5V5B8</accession>
<proteinExistence type="predicted"/>
<keyword evidence="1" id="KW-1133">Transmembrane helix</keyword>
<name>D5V5B8_ARCNC</name>
<dbReference type="InterPro" id="IPR045584">
    <property type="entry name" value="Pilin-like"/>
</dbReference>
<dbReference type="SUPFAM" id="SSF54523">
    <property type="entry name" value="Pili subunits"/>
    <property type="match status" value="1"/>
</dbReference>
<keyword evidence="3" id="KW-1185">Reference proteome</keyword>
<keyword evidence="1" id="KW-0472">Membrane</keyword>
<dbReference type="RefSeq" id="WP_013135198.1">
    <property type="nucleotide sequence ID" value="NC_014166.1"/>
</dbReference>
<dbReference type="AlphaFoldDB" id="D5V5B8"/>
<evidence type="ECO:0000313" key="3">
    <source>
        <dbReference type="Proteomes" id="UP000000939"/>
    </source>
</evidence>